<feature type="transmembrane region" description="Helical" evidence="1">
    <location>
        <begin position="28"/>
        <end position="50"/>
    </location>
</feature>
<dbReference type="Proteomes" id="UP000182829">
    <property type="component" value="Unassembled WGS sequence"/>
</dbReference>
<keyword evidence="1" id="KW-0812">Transmembrane</keyword>
<evidence type="ECO:0000313" key="3">
    <source>
        <dbReference type="EMBL" id="SFI88069.1"/>
    </source>
</evidence>
<dbReference type="OrthoDB" id="198557at2157"/>
<accession>A0A1I3LTK9</accession>
<dbReference type="AlphaFoldDB" id="A0A1I3LTK9"/>
<dbReference type="Pfam" id="PF26436">
    <property type="entry name" value="DUF8119"/>
    <property type="match status" value="1"/>
</dbReference>
<feature type="transmembrane region" description="Helical" evidence="1">
    <location>
        <begin position="56"/>
        <end position="76"/>
    </location>
</feature>
<keyword evidence="1" id="KW-0472">Membrane</keyword>
<dbReference type="RefSeq" id="WP_005576306.1">
    <property type="nucleotide sequence ID" value="NZ_FORO01000008.1"/>
</dbReference>
<feature type="domain" description="DUF8119" evidence="2">
    <location>
        <begin position="15"/>
        <end position="82"/>
    </location>
</feature>
<evidence type="ECO:0000256" key="1">
    <source>
        <dbReference type="SAM" id="Phobius"/>
    </source>
</evidence>
<organism evidence="3 4">
    <name type="scientific">Natronobacterium gregoryi</name>
    <dbReference type="NCBI Taxonomy" id="44930"/>
    <lineage>
        <taxon>Archaea</taxon>
        <taxon>Methanobacteriati</taxon>
        <taxon>Methanobacteriota</taxon>
        <taxon>Stenosarchaea group</taxon>
        <taxon>Halobacteria</taxon>
        <taxon>Halobacteriales</taxon>
        <taxon>Natrialbaceae</taxon>
        <taxon>Natronobacterium</taxon>
    </lineage>
</organism>
<proteinExistence type="predicted"/>
<dbReference type="EMBL" id="FORO01000008">
    <property type="protein sequence ID" value="SFI88069.1"/>
    <property type="molecule type" value="Genomic_DNA"/>
</dbReference>
<dbReference type="OMA" id="PQWAYYL"/>
<evidence type="ECO:0000259" key="2">
    <source>
        <dbReference type="Pfam" id="PF26436"/>
    </source>
</evidence>
<reference evidence="3 4" key="1">
    <citation type="submission" date="2016-10" db="EMBL/GenBank/DDBJ databases">
        <authorList>
            <person name="de Groot N.N."/>
        </authorList>
    </citation>
    <scope>NUCLEOTIDE SEQUENCE [LARGE SCALE GENOMIC DNA]</scope>
    <source>
        <strain evidence="3 4">SP2</strain>
    </source>
</reference>
<name>A0A1I3LTK9_9EURY</name>
<gene>
    <name evidence="3" type="ORF">SAMN05443661_10846</name>
</gene>
<dbReference type="GeneID" id="14207688"/>
<dbReference type="InterPro" id="IPR058432">
    <property type="entry name" value="DUF8119"/>
</dbReference>
<keyword evidence="1" id="KW-1133">Transmembrane helix</keyword>
<protein>
    <recommendedName>
        <fullName evidence="2">DUF8119 domain-containing protein</fullName>
    </recommendedName>
</protein>
<sequence length="84" mass="9463">MTSEGTGDGDSAVGNVRQWIETAREEKWGLFVDLVFAIAWVTMVEIIFQVLEGPGWAYYVLMVSGIVAYFGLFWNLELAKQGRQ</sequence>
<evidence type="ECO:0000313" key="4">
    <source>
        <dbReference type="Proteomes" id="UP000182829"/>
    </source>
</evidence>